<name>A0A0U1D4P8_9MYCO</name>
<dbReference type="InterPro" id="IPR010310">
    <property type="entry name" value="T7SS_ESAT-6-like"/>
</dbReference>
<sequence>MPKPLRVDPEALHRASNSMLDHMDTSRREHSDHDDDLVDAAGKWNGDIADALAHVANTWAEKRAALHTSVGKIGNAMSDAAVDYVTTEQNATDNIKHTGDSL</sequence>
<dbReference type="Gene3D" id="1.10.287.1060">
    <property type="entry name" value="ESAT-6-like"/>
    <property type="match status" value="1"/>
</dbReference>
<dbReference type="InterPro" id="IPR036689">
    <property type="entry name" value="ESAT-6-like_sf"/>
</dbReference>
<dbReference type="RefSeq" id="WP_085142764.1">
    <property type="nucleotide sequence ID" value="NZ_JACKVA010000035.1"/>
</dbReference>
<gene>
    <name evidence="2" type="ORF">BN970_01566</name>
</gene>
<reference evidence="2 3" key="1">
    <citation type="submission" date="2015-03" db="EMBL/GenBank/DDBJ databases">
        <authorList>
            <person name="Murphy D."/>
        </authorList>
    </citation>
    <scope>NUCLEOTIDE SEQUENCE [LARGE SCALE GENOMIC DNA]</scope>
    <source>
        <strain evidence="2 3">D16</strain>
    </source>
</reference>
<evidence type="ECO:0000313" key="2">
    <source>
        <dbReference type="EMBL" id="CQD08106.1"/>
    </source>
</evidence>
<feature type="compositionally biased region" description="Basic and acidic residues" evidence="1">
    <location>
        <begin position="1"/>
        <end position="13"/>
    </location>
</feature>
<dbReference type="EMBL" id="CTEF01000001">
    <property type="protein sequence ID" value="CQD08106.1"/>
    <property type="molecule type" value="Genomic_DNA"/>
</dbReference>
<proteinExistence type="predicted"/>
<dbReference type="Pfam" id="PF06013">
    <property type="entry name" value="WXG100"/>
    <property type="match status" value="1"/>
</dbReference>
<evidence type="ECO:0000313" key="3">
    <source>
        <dbReference type="Proteomes" id="UP000182227"/>
    </source>
</evidence>
<feature type="compositionally biased region" description="Basic and acidic residues" evidence="1">
    <location>
        <begin position="21"/>
        <end position="33"/>
    </location>
</feature>
<feature type="region of interest" description="Disordered" evidence="1">
    <location>
        <begin position="1"/>
        <end position="38"/>
    </location>
</feature>
<dbReference type="GeneID" id="44299762"/>
<dbReference type="AlphaFoldDB" id="A0A0U1D4P8"/>
<accession>A0A0U1D4P8</accession>
<dbReference type="SUPFAM" id="SSF140453">
    <property type="entry name" value="EsxAB dimer-like"/>
    <property type="match status" value="1"/>
</dbReference>
<dbReference type="Proteomes" id="UP000182227">
    <property type="component" value="Unassembled WGS sequence"/>
</dbReference>
<organism evidence="2 3">
    <name type="scientific">Mycolicibacterium conceptionense</name>
    <dbReference type="NCBI Taxonomy" id="451644"/>
    <lineage>
        <taxon>Bacteria</taxon>
        <taxon>Bacillati</taxon>
        <taxon>Actinomycetota</taxon>
        <taxon>Actinomycetes</taxon>
        <taxon>Mycobacteriales</taxon>
        <taxon>Mycobacteriaceae</taxon>
        <taxon>Mycolicibacterium</taxon>
    </lineage>
</organism>
<evidence type="ECO:0000256" key="1">
    <source>
        <dbReference type="SAM" id="MobiDB-lite"/>
    </source>
</evidence>
<protein>
    <submittedName>
        <fullName evidence="2">Proteins of 100 residues with WXG</fullName>
    </submittedName>
</protein>